<comment type="caution">
    <text evidence="1">The sequence shown here is derived from an EMBL/GenBank/DDBJ whole genome shotgun (WGS) entry which is preliminary data.</text>
</comment>
<name>A0ACC0CU11_9PEZI</name>
<reference evidence="1 2" key="1">
    <citation type="journal article" date="2022" name="New Phytol.">
        <title>Ecological generalism drives hyperdiversity of secondary metabolite gene clusters in xylarialean endophytes.</title>
        <authorList>
            <person name="Franco M.E.E."/>
            <person name="Wisecaver J.H."/>
            <person name="Arnold A.E."/>
            <person name="Ju Y.M."/>
            <person name="Slot J.C."/>
            <person name="Ahrendt S."/>
            <person name="Moore L.P."/>
            <person name="Eastman K.E."/>
            <person name="Scott K."/>
            <person name="Konkel Z."/>
            <person name="Mondo S.J."/>
            <person name="Kuo A."/>
            <person name="Hayes R.D."/>
            <person name="Haridas S."/>
            <person name="Andreopoulos B."/>
            <person name="Riley R."/>
            <person name="LaButti K."/>
            <person name="Pangilinan J."/>
            <person name="Lipzen A."/>
            <person name="Amirebrahimi M."/>
            <person name="Yan J."/>
            <person name="Adam C."/>
            <person name="Keymanesh K."/>
            <person name="Ng V."/>
            <person name="Louie K."/>
            <person name="Northen T."/>
            <person name="Drula E."/>
            <person name="Henrissat B."/>
            <person name="Hsieh H.M."/>
            <person name="Youens-Clark K."/>
            <person name="Lutzoni F."/>
            <person name="Miadlikowska J."/>
            <person name="Eastwood D.C."/>
            <person name="Hamelin R.C."/>
            <person name="Grigoriev I.V."/>
            <person name="U'Ren J.M."/>
        </authorList>
    </citation>
    <scope>NUCLEOTIDE SEQUENCE [LARGE SCALE GENOMIC DNA]</scope>
    <source>
        <strain evidence="1 2">ER1909</strain>
    </source>
</reference>
<gene>
    <name evidence="1" type="ORF">F4821DRAFT_182010</name>
</gene>
<protein>
    <submittedName>
        <fullName evidence="1">Uncharacterized protein</fullName>
    </submittedName>
</protein>
<dbReference type="Proteomes" id="UP001497680">
    <property type="component" value="Unassembled WGS sequence"/>
</dbReference>
<evidence type="ECO:0000313" key="1">
    <source>
        <dbReference type="EMBL" id="KAI6083902.1"/>
    </source>
</evidence>
<organism evidence="1 2">
    <name type="scientific">Hypoxylon rubiginosum</name>
    <dbReference type="NCBI Taxonomy" id="110542"/>
    <lineage>
        <taxon>Eukaryota</taxon>
        <taxon>Fungi</taxon>
        <taxon>Dikarya</taxon>
        <taxon>Ascomycota</taxon>
        <taxon>Pezizomycotina</taxon>
        <taxon>Sordariomycetes</taxon>
        <taxon>Xylariomycetidae</taxon>
        <taxon>Xylariales</taxon>
        <taxon>Hypoxylaceae</taxon>
        <taxon>Hypoxylon</taxon>
    </lineage>
</organism>
<keyword evidence="2" id="KW-1185">Reference proteome</keyword>
<evidence type="ECO:0000313" key="2">
    <source>
        <dbReference type="Proteomes" id="UP001497680"/>
    </source>
</evidence>
<sequence length="287" mass="32091">MSSSEAPTPQPILDRLHLAMRGRPPTSLAEAICVPLADGPSVPDLSELLCYFVGSADITTTADVQEHVLDASIIRLAYGVYAEANRNRLSSFEGHHRPPLPSPDAAYFLAGLSEDDYPRELIEVYGDAVDWDAAHCVARIVRYLESPACAAVPWSPLKRPGPGQEEDDGLEDEARERYAIGIRIFTYLQYLAVKEAGGPDETVSKIEEWRADIPVQGYLDPQAWTAEEANEIADLEGRRRGTDLTRPERQQILLDAYRHWDEIAESRKAGTKKDFLQKLKGMFSRRR</sequence>
<proteinExistence type="predicted"/>
<accession>A0ACC0CU11</accession>
<dbReference type="EMBL" id="MU394345">
    <property type="protein sequence ID" value="KAI6083902.1"/>
    <property type="molecule type" value="Genomic_DNA"/>
</dbReference>